<keyword evidence="4" id="KW-0379">Hydroxylation</keyword>
<feature type="region of interest" description="Disordered" evidence="7">
    <location>
        <begin position="1"/>
        <end position="26"/>
    </location>
</feature>
<dbReference type="AlphaFoldDB" id="A0A8C0CB60"/>
<name>A0A8C0CB60_BALMU</name>
<evidence type="ECO:0000259" key="8">
    <source>
        <dbReference type="Pfam" id="PF00828"/>
    </source>
</evidence>
<dbReference type="GO" id="GO:0003735">
    <property type="term" value="F:structural constituent of ribosome"/>
    <property type="evidence" value="ECO:0007669"/>
    <property type="project" value="TreeGrafter"/>
</dbReference>
<dbReference type="Pfam" id="PF00828">
    <property type="entry name" value="Ribosomal_L27A"/>
    <property type="match status" value="1"/>
</dbReference>
<dbReference type="SUPFAM" id="SSF52080">
    <property type="entry name" value="Ribosomal proteins L15p and L18e"/>
    <property type="match status" value="1"/>
</dbReference>
<evidence type="ECO:0000256" key="6">
    <source>
        <dbReference type="ARBA" id="ARBA00035527"/>
    </source>
</evidence>
<organism evidence="9">
    <name type="scientific">Balaenoptera musculus</name>
    <name type="common">Blue whale</name>
    <dbReference type="NCBI Taxonomy" id="9771"/>
    <lineage>
        <taxon>Eukaryota</taxon>
        <taxon>Metazoa</taxon>
        <taxon>Chordata</taxon>
        <taxon>Craniata</taxon>
        <taxon>Vertebrata</taxon>
        <taxon>Euteleostomi</taxon>
        <taxon>Mammalia</taxon>
        <taxon>Eutheria</taxon>
        <taxon>Laurasiatheria</taxon>
        <taxon>Artiodactyla</taxon>
        <taxon>Whippomorpha</taxon>
        <taxon>Cetacea</taxon>
        <taxon>Mysticeti</taxon>
        <taxon>Balaenopteridae</taxon>
        <taxon>Balaenoptera</taxon>
    </lineage>
</organism>
<evidence type="ECO:0000256" key="1">
    <source>
        <dbReference type="ARBA" id="ARBA00007320"/>
    </source>
</evidence>
<keyword evidence="2" id="KW-0689">Ribosomal protein</keyword>
<comment type="similarity">
    <text evidence="1">Belongs to the universal ribosomal protein uL15 family.</text>
</comment>
<evidence type="ECO:0000256" key="7">
    <source>
        <dbReference type="SAM" id="MobiDB-lite"/>
    </source>
</evidence>
<feature type="domain" description="Large ribosomal subunit protein uL15/eL18" evidence="8">
    <location>
        <begin position="59"/>
        <end position="131"/>
    </location>
</feature>
<dbReference type="GeneTree" id="ENSGT00390000005534"/>
<evidence type="ECO:0000256" key="2">
    <source>
        <dbReference type="ARBA" id="ARBA00022980"/>
    </source>
</evidence>
<evidence type="ECO:0000256" key="5">
    <source>
        <dbReference type="ARBA" id="ARBA00035200"/>
    </source>
</evidence>
<dbReference type="PANTHER" id="PTHR11721:SF3">
    <property type="entry name" value="LARGE RIBOSOMAL SUBUNIT PROTEIN UL15"/>
    <property type="match status" value="1"/>
</dbReference>
<proteinExistence type="inferred from homology"/>
<dbReference type="InterPro" id="IPR036227">
    <property type="entry name" value="Ribosomal_uL15/eL18_sf"/>
</dbReference>
<dbReference type="FunFam" id="3.100.10.10:FF:000024">
    <property type="entry name" value="RPL27A isoform 10"/>
    <property type="match status" value="1"/>
</dbReference>
<evidence type="ECO:0000256" key="4">
    <source>
        <dbReference type="ARBA" id="ARBA00023278"/>
    </source>
</evidence>
<dbReference type="Ensembl" id="ENSBMST00010004274.1">
    <property type="protein sequence ID" value="ENSBMSP00010003883.1"/>
    <property type="gene ID" value="ENSBMSG00010002883.1"/>
</dbReference>
<evidence type="ECO:0000256" key="3">
    <source>
        <dbReference type="ARBA" id="ARBA00023274"/>
    </source>
</evidence>
<dbReference type="Gene3D" id="3.100.10.10">
    <property type="match status" value="1"/>
</dbReference>
<dbReference type="OMA" id="GCISKHW"/>
<evidence type="ECO:0000313" key="9">
    <source>
        <dbReference type="Ensembl" id="ENSBMSP00010003883.1"/>
    </source>
</evidence>
<protein>
    <recommendedName>
        <fullName evidence="5">Large ribosomal subunit protein uL15</fullName>
    </recommendedName>
    <alternativeName>
        <fullName evidence="6">60S ribosomal protein L27a</fullName>
    </alternativeName>
</protein>
<dbReference type="InterPro" id="IPR021131">
    <property type="entry name" value="Ribosomal_uL15/eL18"/>
</dbReference>
<keyword evidence="3" id="KW-0687">Ribonucleoprotein</keyword>
<accession>A0A8C0CB60</accession>
<dbReference type="PANTHER" id="PTHR11721">
    <property type="entry name" value="60S RIBOSOMAL PROTEIN L27A"/>
    <property type="match status" value="1"/>
</dbReference>
<reference evidence="9" key="1">
    <citation type="submission" date="2023-09" db="UniProtKB">
        <authorList>
            <consortium name="Ensembl"/>
        </authorList>
    </citation>
    <scope>IDENTIFICATION</scope>
</reference>
<dbReference type="GO" id="GO:0022625">
    <property type="term" value="C:cytosolic large ribosomal subunit"/>
    <property type="evidence" value="ECO:0007669"/>
    <property type="project" value="UniProtKB-ARBA"/>
</dbReference>
<sequence>MGNLRKTRKLRGHLSHGHGCISKHWKHPGGRGNAGGMHHHRINFDKYHPGYFGKSFCPTINLDKLWTLVSEQTRVNAAKNKTGAAPVTDVVRWGYCKVLGKGRLPKQPVILKAKFFSRRVEELKDVGGACVLVA</sequence>